<reference evidence="2 3" key="1">
    <citation type="submission" date="2016-03" db="EMBL/GenBank/DDBJ databases">
        <title>Trachymyrmex septentrionalis WGS genome.</title>
        <authorList>
            <person name="Nygaard S."/>
            <person name="Hu H."/>
            <person name="Boomsma J."/>
            <person name="Zhang G."/>
        </authorList>
    </citation>
    <scope>NUCLEOTIDE SEQUENCE [LARGE SCALE GENOMIC DNA]</scope>
    <source>
        <strain evidence="2">Tsep2-gDNA-1</strain>
        <tissue evidence="2">Whole body</tissue>
    </source>
</reference>
<organism evidence="2 3">
    <name type="scientific">Trachymyrmex septentrionalis</name>
    <dbReference type="NCBI Taxonomy" id="34720"/>
    <lineage>
        <taxon>Eukaryota</taxon>
        <taxon>Metazoa</taxon>
        <taxon>Ecdysozoa</taxon>
        <taxon>Arthropoda</taxon>
        <taxon>Hexapoda</taxon>
        <taxon>Insecta</taxon>
        <taxon>Pterygota</taxon>
        <taxon>Neoptera</taxon>
        <taxon>Endopterygota</taxon>
        <taxon>Hymenoptera</taxon>
        <taxon>Apocrita</taxon>
        <taxon>Aculeata</taxon>
        <taxon>Formicoidea</taxon>
        <taxon>Formicidae</taxon>
        <taxon>Myrmicinae</taxon>
        <taxon>Trachymyrmex</taxon>
    </lineage>
</organism>
<feature type="region of interest" description="Disordered" evidence="1">
    <location>
        <begin position="48"/>
        <end position="73"/>
    </location>
</feature>
<feature type="non-terminal residue" evidence="2">
    <location>
        <position position="1"/>
    </location>
</feature>
<evidence type="ECO:0000313" key="3">
    <source>
        <dbReference type="Proteomes" id="UP000078541"/>
    </source>
</evidence>
<dbReference type="Proteomes" id="UP000078541">
    <property type="component" value="Unassembled WGS sequence"/>
</dbReference>
<dbReference type="EMBL" id="KQ981820">
    <property type="protein sequence ID" value="KYN35274.1"/>
    <property type="molecule type" value="Genomic_DNA"/>
</dbReference>
<accession>A0A195F5C5</accession>
<feature type="compositionally biased region" description="Basic and acidic residues" evidence="1">
    <location>
        <begin position="48"/>
        <end position="62"/>
    </location>
</feature>
<evidence type="ECO:0000256" key="1">
    <source>
        <dbReference type="SAM" id="MobiDB-lite"/>
    </source>
</evidence>
<evidence type="ECO:0000313" key="2">
    <source>
        <dbReference type="EMBL" id="KYN35274.1"/>
    </source>
</evidence>
<dbReference type="AlphaFoldDB" id="A0A195F5C5"/>
<proteinExistence type="predicted"/>
<keyword evidence="3" id="KW-1185">Reference proteome</keyword>
<gene>
    <name evidence="2" type="ORF">ALC56_10449</name>
</gene>
<name>A0A195F5C5_9HYME</name>
<sequence length="99" mass="11576">RVFMKTRPSVRFIRIRSPTKSRLSSLKQLSRGRSLCVDSDERRRTVSYMEDREKEEKSRTFDPGKGGGSRRREWGKKKWLRLPRLGAKGSGLRGPNRVE</sequence>
<protein>
    <submittedName>
        <fullName evidence="2">Uncharacterized protein</fullName>
    </submittedName>
</protein>